<dbReference type="EMBL" id="JAHDVG010000473">
    <property type="protein sequence ID" value="KAH1178980.1"/>
    <property type="molecule type" value="Genomic_DNA"/>
</dbReference>
<accession>A0A9D4B3L3</accession>
<name>A0A9D4B3L3_9SAUR</name>
<evidence type="ECO:0000313" key="3">
    <source>
        <dbReference type="Proteomes" id="UP000827986"/>
    </source>
</evidence>
<protein>
    <submittedName>
        <fullName evidence="2">Uncharacterized protein</fullName>
    </submittedName>
</protein>
<reference evidence="2" key="1">
    <citation type="submission" date="2021-09" db="EMBL/GenBank/DDBJ databases">
        <title>The genome of Mauremys mutica provides insights into the evolution of semi-aquatic lifestyle.</title>
        <authorList>
            <person name="Gong S."/>
            <person name="Gao Y."/>
        </authorList>
    </citation>
    <scope>NUCLEOTIDE SEQUENCE</scope>
    <source>
        <strain evidence="2">MM-2020</strain>
        <tissue evidence="2">Muscle</tissue>
    </source>
</reference>
<evidence type="ECO:0000313" key="2">
    <source>
        <dbReference type="EMBL" id="KAH1178980.1"/>
    </source>
</evidence>
<evidence type="ECO:0000256" key="1">
    <source>
        <dbReference type="SAM" id="MobiDB-lite"/>
    </source>
</evidence>
<gene>
    <name evidence="2" type="ORF">KIL84_000311</name>
</gene>
<sequence length="122" mass="13633">MNLNMATQSGSRSGLEHSNPVTRNPHAGMGSKHSELVPAMQPIALQRNSVLELNWNTPTRSQPHDQQHGNTHLCWNWTRTKLHGHSHNMATQSRIGTAPEHGRCREDSLLLTALCFQGRGRN</sequence>
<feature type="region of interest" description="Disordered" evidence="1">
    <location>
        <begin position="1"/>
        <end position="33"/>
    </location>
</feature>
<keyword evidence="3" id="KW-1185">Reference proteome</keyword>
<dbReference type="Proteomes" id="UP000827986">
    <property type="component" value="Unassembled WGS sequence"/>
</dbReference>
<organism evidence="2 3">
    <name type="scientific">Mauremys mutica</name>
    <name type="common">yellowpond turtle</name>
    <dbReference type="NCBI Taxonomy" id="74926"/>
    <lineage>
        <taxon>Eukaryota</taxon>
        <taxon>Metazoa</taxon>
        <taxon>Chordata</taxon>
        <taxon>Craniata</taxon>
        <taxon>Vertebrata</taxon>
        <taxon>Euteleostomi</taxon>
        <taxon>Archelosauria</taxon>
        <taxon>Testudinata</taxon>
        <taxon>Testudines</taxon>
        <taxon>Cryptodira</taxon>
        <taxon>Durocryptodira</taxon>
        <taxon>Testudinoidea</taxon>
        <taxon>Geoemydidae</taxon>
        <taxon>Geoemydinae</taxon>
        <taxon>Mauremys</taxon>
    </lineage>
</organism>
<comment type="caution">
    <text evidence="2">The sequence shown here is derived from an EMBL/GenBank/DDBJ whole genome shotgun (WGS) entry which is preliminary data.</text>
</comment>
<dbReference type="AlphaFoldDB" id="A0A9D4B3L3"/>
<feature type="compositionally biased region" description="Polar residues" evidence="1">
    <location>
        <begin position="1"/>
        <end position="12"/>
    </location>
</feature>
<proteinExistence type="predicted"/>